<evidence type="ECO:0000313" key="3">
    <source>
        <dbReference type="EMBL" id="GHD26873.1"/>
    </source>
</evidence>
<keyword evidence="1" id="KW-1133">Transmembrane helix</keyword>
<keyword evidence="4" id="KW-1185">Reference proteome</keyword>
<reference evidence="3 4" key="1">
    <citation type="journal article" date="2014" name="Int. J. Syst. Evol. Microbiol.">
        <title>Complete genome sequence of Corynebacterium casei LMG S-19264T (=DSM 44701T), isolated from a smear-ripened cheese.</title>
        <authorList>
            <consortium name="US DOE Joint Genome Institute (JGI-PGF)"/>
            <person name="Walter F."/>
            <person name="Albersmeier A."/>
            <person name="Kalinowski J."/>
            <person name="Ruckert C."/>
        </authorList>
    </citation>
    <scope>NUCLEOTIDE SEQUENCE [LARGE SCALE GENOMIC DNA]</scope>
    <source>
        <strain evidence="3 4">KCTC 19473</strain>
    </source>
</reference>
<dbReference type="InterPro" id="IPR012551">
    <property type="entry name" value="DUF1707_SHOCT-like"/>
</dbReference>
<dbReference type="AlphaFoldDB" id="A0A918XEC0"/>
<protein>
    <recommendedName>
        <fullName evidence="2">DUF1707 domain-containing protein</fullName>
    </recommendedName>
</protein>
<sequence>MQDQRLPLKQIRASDGERDLTVERLARAFAEGRLDREEYDRRVDSALMAVRVGELGRLTADLPRPTFSGRRPRFNGTRRGGDLGSWAVPLREWNDEWRAWGGAALVLTGLWGITSVVGGALFPFWPVVPLAIWAALLLVSALVPGQEHT</sequence>
<accession>A0A918XEC0</accession>
<evidence type="ECO:0000313" key="4">
    <source>
        <dbReference type="Proteomes" id="UP000654947"/>
    </source>
</evidence>
<keyword evidence="1" id="KW-0472">Membrane</keyword>
<evidence type="ECO:0000256" key="1">
    <source>
        <dbReference type="SAM" id="Phobius"/>
    </source>
</evidence>
<feature type="domain" description="DUF1707" evidence="2">
    <location>
        <begin position="11"/>
        <end position="63"/>
    </location>
</feature>
<evidence type="ECO:0000259" key="2">
    <source>
        <dbReference type="Pfam" id="PF08044"/>
    </source>
</evidence>
<organism evidence="3 4">
    <name type="scientific">Nocardiopsis kunsanensis</name>
    <dbReference type="NCBI Taxonomy" id="141693"/>
    <lineage>
        <taxon>Bacteria</taxon>
        <taxon>Bacillati</taxon>
        <taxon>Actinomycetota</taxon>
        <taxon>Actinomycetes</taxon>
        <taxon>Streptosporangiales</taxon>
        <taxon>Nocardiopsidaceae</taxon>
        <taxon>Nocardiopsis</taxon>
    </lineage>
</organism>
<feature type="transmembrane region" description="Helical" evidence="1">
    <location>
        <begin position="99"/>
        <end position="118"/>
    </location>
</feature>
<dbReference type="RefSeq" id="WP_017576569.1">
    <property type="nucleotide sequence ID" value="NZ_BMXL01000011.1"/>
</dbReference>
<dbReference type="EMBL" id="BMXL01000011">
    <property type="protein sequence ID" value="GHD26873.1"/>
    <property type="molecule type" value="Genomic_DNA"/>
</dbReference>
<keyword evidence="1" id="KW-0812">Transmembrane</keyword>
<proteinExistence type="predicted"/>
<feature type="transmembrane region" description="Helical" evidence="1">
    <location>
        <begin position="124"/>
        <end position="143"/>
    </location>
</feature>
<comment type="caution">
    <text evidence="3">The sequence shown here is derived from an EMBL/GenBank/DDBJ whole genome shotgun (WGS) entry which is preliminary data.</text>
</comment>
<dbReference type="Pfam" id="PF08044">
    <property type="entry name" value="DUF1707"/>
    <property type="match status" value="1"/>
</dbReference>
<name>A0A918XEC0_9ACTN</name>
<dbReference type="Proteomes" id="UP000654947">
    <property type="component" value="Unassembled WGS sequence"/>
</dbReference>
<gene>
    <name evidence="3" type="ORF">GCM10007147_25410</name>
</gene>